<dbReference type="PANTHER" id="PTHR43182:SF1">
    <property type="entry name" value="COBALT-PRECORRIN-7 C(5)-METHYLTRANSFERASE"/>
    <property type="match status" value="1"/>
</dbReference>
<sequence length="427" mass="44752">MTTHPVVIVGIGADGWDGLSESAKGAILGAEVLMGSPRQLDLVPATHLGARRAPTRLTWPSPMIPALPSMFAENADRKVCVLASGDPMFHGLGVTLVRLLGADNVRVISHPSSVALASARMGWASAEIDVVSLVNRDSATVLASVTSGARLLVLSNGRSTPGEVARLLSGAGFGRSIVTVLAQLGGAGESRTVMVADEWDHADEDVDALNVLAVECIAADPLLRLTRIPGLPDAAFVGDGQMTKQEIRALTLCALAPAPGEHLWDVGGGSGTVAIEWMRTHPRCTATTFEKVASRVSQIGANALNLGVPALNVKGAAPEAFADETRRPDAVFVGGGVTQPGMLEACWEQLSVGGRLVANAVTAESESLLLGWMSRHGGTLRRFQVQRAEPLGTFNVWRPQLPVVQWSVTKRQPSAGADTDTPEESTQ</sequence>
<keyword evidence="4 7" id="KW-0808">Transferase</keyword>
<comment type="pathway">
    <text evidence="1">Cofactor biosynthesis; adenosylcobalamin biosynthesis.</text>
</comment>
<dbReference type="Proteomes" id="UP000230886">
    <property type="component" value="Unassembled WGS sequence"/>
</dbReference>
<dbReference type="RefSeq" id="WP_083057129.1">
    <property type="nucleotide sequence ID" value="NZ_MUBD01000004.1"/>
</dbReference>
<dbReference type="InterPro" id="IPR029063">
    <property type="entry name" value="SAM-dependent_MTases_sf"/>
</dbReference>
<dbReference type="Pfam" id="PF00590">
    <property type="entry name" value="TP_methylase"/>
    <property type="match status" value="1"/>
</dbReference>
<dbReference type="UniPathway" id="UPA00148"/>
<name>A0A1X0LU05_RHOSG</name>
<protein>
    <submittedName>
        <fullName evidence="7">Bifunctional cobalt-precorrin-7 (C(5))-methyltransferase CbiE/decarboxylating cobalt-precorrin-6B (C(15))-methyltransferase CbiT</fullName>
    </submittedName>
</protein>
<evidence type="ECO:0000256" key="4">
    <source>
        <dbReference type="ARBA" id="ARBA00022679"/>
    </source>
</evidence>
<evidence type="ECO:0000256" key="2">
    <source>
        <dbReference type="ARBA" id="ARBA00022573"/>
    </source>
</evidence>
<dbReference type="GO" id="GO:0009236">
    <property type="term" value="P:cobalamin biosynthetic process"/>
    <property type="evidence" value="ECO:0007669"/>
    <property type="project" value="UniProtKB-UniPathway"/>
</dbReference>
<dbReference type="InterPro" id="IPR014008">
    <property type="entry name" value="Cbl_synth_MTase_CbiT"/>
</dbReference>
<dbReference type="AlphaFoldDB" id="A0A1X0LU05"/>
<evidence type="ECO:0000313" key="7">
    <source>
        <dbReference type="EMBL" id="PCK24577.1"/>
    </source>
</evidence>
<dbReference type="InterPro" id="IPR050714">
    <property type="entry name" value="Cobalamin_biosynth_MTase"/>
</dbReference>
<dbReference type="InterPro" id="IPR014777">
    <property type="entry name" value="4pyrrole_Mease_sub1"/>
</dbReference>
<dbReference type="GO" id="GO:0008276">
    <property type="term" value="F:protein methyltransferase activity"/>
    <property type="evidence" value="ECO:0007669"/>
    <property type="project" value="InterPro"/>
</dbReference>
<evidence type="ECO:0000256" key="5">
    <source>
        <dbReference type="ARBA" id="ARBA00022691"/>
    </source>
</evidence>
<dbReference type="PANTHER" id="PTHR43182">
    <property type="entry name" value="COBALT-PRECORRIN-6B C(15)-METHYLTRANSFERASE (DECARBOXYLATING)"/>
    <property type="match status" value="1"/>
</dbReference>
<dbReference type="Gene3D" id="3.40.1010.10">
    <property type="entry name" value="Cobalt-precorrin-4 Transmethylase, Domain 1"/>
    <property type="match status" value="1"/>
</dbReference>
<dbReference type="PIRSF" id="PIRSF036428">
    <property type="entry name" value="CobL"/>
    <property type="match status" value="1"/>
</dbReference>
<evidence type="ECO:0000259" key="6">
    <source>
        <dbReference type="Pfam" id="PF00590"/>
    </source>
</evidence>
<dbReference type="InterPro" id="IPR006365">
    <property type="entry name" value="Cbl_synth_CobL"/>
</dbReference>
<dbReference type="InterPro" id="IPR035996">
    <property type="entry name" value="4pyrrol_Methylase_sf"/>
</dbReference>
<accession>A0A1X0LU05</accession>
<evidence type="ECO:0000313" key="8">
    <source>
        <dbReference type="Proteomes" id="UP000230886"/>
    </source>
</evidence>
<gene>
    <name evidence="7" type="ORF">CHR55_25120</name>
</gene>
<dbReference type="SUPFAM" id="SSF53790">
    <property type="entry name" value="Tetrapyrrole methylase"/>
    <property type="match status" value="1"/>
</dbReference>
<feature type="domain" description="Tetrapyrrole methylase" evidence="6">
    <location>
        <begin position="6"/>
        <end position="193"/>
    </location>
</feature>
<dbReference type="SUPFAM" id="SSF53335">
    <property type="entry name" value="S-adenosyl-L-methionine-dependent methyltransferases"/>
    <property type="match status" value="1"/>
</dbReference>
<dbReference type="Gene3D" id="3.40.50.150">
    <property type="entry name" value="Vaccinia Virus protein VP39"/>
    <property type="match status" value="1"/>
</dbReference>
<keyword evidence="2" id="KW-0169">Cobalamin biosynthesis</keyword>
<evidence type="ECO:0000256" key="1">
    <source>
        <dbReference type="ARBA" id="ARBA00004953"/>
    </source>
</evidence>
<dbReference type="GO" id="GO:0032259">
    <property type="term" value="P:methylation"/>
    <property type="evidence" value="ECO:0007669"/>
    <property type="project" value="UniProtKB-KW"/>
</dbReference>
<accession>A0A2A5J5Q9</accession>
<dbReference type="InterPro" id="IPR000878">
    <property type="entry name" value="4pyrrol_Mease"/>
</dbReference>
<dbReference type="NCBIfam" id="TIGR02467">
    <property type="entry name" value="CbiE"/>
    <property type="match status" value="1"/>
</dbReference>
<dbReference type="CDD" id="cd11644">
    <property type="entry name" value="Precorrin-6Y-MT"/>
    <property type="match status" value="1"/>
</dbReference>
<keyword evidence="3 7" id="KW-0489">Methyltransferase</keyword>
<dbReference type="NCBIfam" id="TIGR02469">
    <property type="entry name" value="CbiT"/>
    <property type="match status" value="1"/>
</dbReference>
<reference evidence="7 8" key="1">
    <citation type="submission" date="2017-07" db="EMBL/GenBank/DDBJ databases">
        <title>Draft sequence of Rhodococcus enclensis 23b-28.</title>
        <authorList>
            <person name="Besaury L."/>
            <person name="Sancelme M."/>
            <person name="Amato P."/>
            <person name="Lallement A."/>
            <person name="Delort A.-M."/>
        </authorList>
    </citation>
    <scope>NUCLEOTIDE SEQUENCE [LARGE SCALE GENOMIC DNA]</scope>
    <source>
        <strain evidence="7 8">23b-28</strain>
    </source>
</reference>
<organism evidence="7 8">
    <name type="scientific">Rhodococcus qingshengii</name>
    <dbReference type="NCBI Taxonomy" id="334542"/>
    <lineage>
        <taxon>Bacteria</taxon>
        <taxon>Bacillati</taxon>
        <taxon>Actinomycetota</taxon>
        <taxon>Actinomycetes</taxon>
        <taxon>Mycobacteriales</taxon>
        <taxon>Nocardiaceae</taxon>
        <taxon>Rhodococcus</taxon>
        <taxon>Rhodococcus erythropolis group</taxon>
    </lineage>
</organism>
<dbReference type="InterPro" id="IPR012818">
    <property type="entry name" value="CbiE"/>
</dbReference>
<proteinExistence type="predicted"/>
<dbReference type="EMBL" id="NOVD01000027">
    <property type="protein sequence ID" value="PCK24577.1"/>
    <property type="molecule type" value="Genomic_DNA"/>
</dbReference>
<keyword evidence="5" id="KW-0949">S-adenosyl-L-methionine</keyword>
<evidence type="ECO:0000256" key="3">
    <source>
        <dbReference type="ARBA" id="ARBA00022603"/>
    </source>
</evidence>
<comment type="caution">
    <text evidence="7">The sequence shown here is derived from an EMBL/GenBank/DDBJ whole genome shotgun (WGS) entry which is preliminary data.</text>
</comment>